<evidence type="ECO:0000313" key="1">
    <source>
        <dbReference type="EMBL" id="GAI64631.1"/>
    </source>
</evidence>
<name>X1RCA4_9ZZZZ</name>
<proteinExistence type="predicted"/>
<gene>
    <name evidence="1" type="ORF">S12H4_05554</name>
</gene>
<organism evidence="1">
    <name type="scientific">marine sediment metagenome</name>
    <dbReference type="NCBI Taxonomy" id="412755"/>
    <lineage>
        <taxon>unclassified sequences</taxon>
        <taxon>metagenomes</taxon>
        <taxon>ecological metagenomes</taxon>
    </lineage>
</organism>
<protein>
    <submittedName>
        <fullName evidence="1">Uncharacterized protein</fullName>
    </submittedName>
</protein>
<comment type="caution">
    <text evidence="1">The sequence shown here is derived from an EMBL/GenBank/DDBJ whole genome shotgun (WGS) entry which is preliminary data.</text>
</comment>
<sequence>MEIGAADIVGGDAHGVIQIVKIGGIAGRDLVDDRHYLAACKK</sequence>
<reference evidence="1" key="1">
    <citation type="journal article" date="2014" name="Front. Microbiol.">
        <title>High frequency of phylogenetically diverse reductive dehalogenase-homologous genes in deep subseafloor sedimentary metagenomes.</title>
        <authorList>
            <person name="Kawai M."/>
            <person name="Futagami T."/>
            <person name="Toyoda A."/>
            <person name="Takaki Y."/>
            <person name="Nishi S."/>
            <person name="Hori S."/>
            <person name="Arai W."/>
            <person name="Tsubouchi T."/>
            <person name="Morono Y."/>
            <person name="Uchiyama I."/>
            <person name="Ito T."/>
            <person name="Fujiyama A."/>
            <person name="Inagaki F."/>
            <person name="Takami H."/>
        </authorList>
    </citation>
    <scope>NUCLEOTIDE SEQUENCE</scope>
    <source>
        <strain evidence="1">Expedition CK06-06</strain>
    </source>
</reference>
<dbReference type="AlphaFoldDB" id="X1RCA4"/>
<accession>X1RCA4</accession>
<dbReference type="EMBL" id="BARW01001854">
    <property type="protein sequence ID" value="GAI64631.1"/>
    <property type="molecule type" value="Genomic_DNA"/>
</dbReference>